<keyword evidence="4 8" id="KW-1133">Transmembrane helix</keyword>
<dbReference type="EMBL" id="BKCP01002002">
    <property type="protein sequence ID" value="GER27519.1"/>
    <property type="molecule type" value="Genomic_DNA"/>
</dbReference>
<name>A0A5A7P498_STRAF</name>
<evidence type="ECO:0000256" key="3">
    <source>
        <dbReference type="ARBA" id="ARBA00022692"/>
    </source>
</evidence>
<evidence type="ECO:0000256" key="4">
    <source>
        <dbReference type="ARBA" id="ARBA00022989"/>
    </source>
</evidence>
<evidence type="ECO:0000256" key="8">
    <source>
        <dbReference type="SAM" id="Phobius"/>
    </source>
</evidence>
<evidence type="ECO:0000256" key="5">
    <source>
        <dbReference type="ARBA" id="ARBA00023136"/>
    </source>
</evidence>
<feature type="transmembrane region" description="Helical" evidence="8">
    <location>
        <begin position="325"/>
        <end position="344"/>
    </location>
</feature>
<evidence type="ECO:0000313" key="10">
    <source>
        <dbReference type="Proteomes" id="UP000325081"/>
    </source>
</evidence>
<feature type="transmembrane region" description="Helical" evidence="8">
    <location>
        <begin position="200"/>
        <end position="220"/>
    </location>
</feature>
<feature type="transmembrane region" description="Helical" evidence="8">
    <location>
        <begin position="478"/>
        <end position="503"/>
    </location>
</feature>
<dbReference type="PANTHER" id="PTHR11654">
    <property type="entry name" value="OLIGOPEPTIDE TRANSPORTER-RELATED"/>
    <property type="match status" value="1"/>
</dbReference>
<evidence type="ECO:0000313" key="9">
    <source>
        <dbReference type="EMBL" id="GER27519.1"/>
    </source>
</evidence>
<evidence type="ECO:0000256" key="6">
    <source>
        <dbReference type="ARBA" id="ARBA00044504"/>
    </source>
</evidence>
<evidence type="ECO:0000256" key="1">
    <source>
        <dbReference type="ARBA" id="ARBA00004141"/>
    </source>
</evidence>
<proteinExistence type="inferred from homology"/>
<reference evidence="10" key="1">
    <citation type="journal article" date="2019" name="Curr. Biol.">
        <title>Genome Sequence of Striga asiatica Provides Insight into the Evolution of Plant Parasitism.</title>
        <authorList>
            <person name="Yoshida S."/>
            <person name="Kim S."/>
            <person name="Wafula E.K."/>
            <person name="Tanskanen J."/>
            <person name="Kim Y.M."/>
            <person name="Honaas L."/>
            <person name="Yang Z."/>
            <person name="Spallek T."/>
            <person name="Conn C.E."/>
            <person name="Ichihashi Y."/>
            <person name="Cheong K."/>
            <person name="Cui S."/>
            <person name="Der J.P."/>
            <person name="Gundlach H."/>
            <person name="Jiao Y."/>
            <person name="Hori C."/>
            <person name="Ishida J.K."/>
            <person name="Kasahara H."/>
            <person name="Kiba T."/>
            <person name="Kim M.S."/>
            <person name="Koo N."/>
            <person name="Laohavisit A."/>
            <person name="Lee Y.H."/>
            <person name="Lumba S."/>
            <person name="McCourt P."/>
            <person name="Mortimer J.C."/>
            <person name="Mutuku J.M."/>
            <person name="Nomura T."/>
            <person name="Sasaki-Sekimoto Y."/>
            <person name="Seto Y."/>
            <person name="Wang Y."/>
            <person name="Wakatake T."/>
            <person name="Sakakibara H."/>
            <person name="Demura T."/>
            <person name="Yamaguchi S."/>
            <person name="Yoneyama K."/>
            <person name="Manabe R.I."/>
            <person name="Nelson D.C."/>
            <person name="Schulman A.H."/>
            <person name="Timko M.P."/>
            <person name="dePamphilis C.W."/>
            <person name="Choi D."/>
            <person name="Shirasu K."/>
        </authorList>
    </citation>
    <scope>NUCLEOTIDE SEQUENCE [LARGE SCALE GENOMIC DNA]</scope>
    <source>
        <strain evidence="10">cv. UVA1</strain>
    </source>
</reference>
<sequence length="555" mass="60152">MTISAGDGTSEPEIPLLNDVVPSSVDFKGRPSVRSKSGRWKSAAFVIGAGWAERLSYYGISSNLVSYLTGKMGQPTATASALNAWYGTASLLPILGAFLADSFTGRFRMIVLSSVLYILGLSFLSLSAALRQADTSNCKLASIDIASCTPDQLQLVFFFFSLYLVALAQGGLTPCLQAFGADQFDEDDEAESRAKSSFFNWWYCLSIGCILLPLLVLTYIQENVSWLLGFGIPAVIMCLTLALFLVGYSTYRFWVKSDGSNPFVRIGRVFVMAVRNWRAASVPALCEEEGVVSSTASQFRFLDKALLPRDGKLCSARDVEDAKSILRLVPIWFTCLGYSIVYAQPSALYTKQIATVDLHVTPSFEIPAAALMQLFIISTIIILLPLYDRSLVPSPVNLPKRPQASRCSTASPPASSSPSSLWRLLPSSSGAASRPPGGLALRTSPGPTCWRGLGRVCDGGVQELFYGEVPGEVKSVGLAMYLSMLGVGSLTSSLMISTIQRVTSRGGQQGWFADNLNRAHLDYFYWVLVGLSAVGLAAFVCFTRSYLYGRTSVRL</sequence>
<dbReference type="SUPFAM" id="SSF103473">
    <property type="entry name" value="MFS general substrate transporter"/>
    <property type="match status" value="1"/>
</dbReference>
<feature type="transmembrane region" description="Helical" evidence="8">
    <location>
        <begin position="107"/>
        <end position="130"/>
    </location>
</feature>
<keyword evidence="5 8" id="KW-0472">Membrane</keyword>
<feature type="compositionally biased region" description="Low complexity" evidence="7">
    <location>
        <begin position="404"/>
        <end position="440"/>
    </location>
</feature>
<comment type="subcellular location">
    <subcellularLocation>
        <location evidence="1">Membrane</location>
        <topology evidence="1">Multi-pass membrane protein</topology>
    </subcellularLocation>
</comment>
<feature type="transmembrane region" description="Helical" evidence="8">
    <location>
        <begin position="523"/>
        <end position="547"/>
    </location>
</feature>
<evidence type="ECO:0000256" key="7">
    <source>
        <dbReference type="SAM" id="MobiDB-lite"/>
    </source>
</evidence>
<dbReference type="Proteomes" id="UP000325081">
    <property type="component" value="Unassembled WGS sequence"/>
</dbReference>
<feature type="transmembrane region" description="Helical" evidence="8">
    <location>
        <begin position="226"/>
        <end position="248"/>
    </location>
</feature>
<dbReference type="OrthoDB" id="8904098at2759"/>
<keyword evidence="3 8" id="KW-0812">Transmembrane</keyword>
<feature type="transmembrane region" description="Helical" evidence="8">
    <location>
        <begin position="364"/>
        <end position="387"/>
    </location>
</feature>
<keyword evidence="10" id="KW-1185">Reference proteome</keyword>
<comment type="similarity">
    <text evidence="2">Belongs to the major facilitator superfamily. Proton-dependent oligopeptide transporter (POT/PTR) (TC 2.A.17) family.</text>
</comment>
<dbReference type="GO" id="GO:0016020">
    <property type="term" value="C:membrane"/>
    <property type="evidence" value="ECO:0007669"/>
    <property type="project" value="UniProtKB-SubCell"/>
</dbReference>
<dbReference type="Gene3D" id="1.20.1250.20">
    <property type="entry name" value="MFS general substrate transporter like domains"/>
    <property type="match status" value="2"/>
</dbReference>
<comment type="caution">
    <text evidence="9">The sequence shown here is derived from an EMBL/GenBank/DDBJ whole genome shotgun (WGS) entry which is preliminary data.</text>
</comment>
<dbReference type="Pfam" id="PF00854">
    <property type="entry name" value="PTR2"/>
    <property type="match status" value="1"/>
</dbReference>
<protein>
    <submittedName>
        <fullName evidence="9">Major facilitator superfamily protein</fullName>
    </submittedName>
</protein>
<dbReference type="GO" id="GO:0022857">
    <property type="term" value="F:transmembrane transporter activity"/>
    <property type="evidence" value="ECO:0007669"/>
    <property type="project" value="InterPro"/>
</dbReference>
<accession>A0A5A7P498</accession>
<gene>
    <name evidence="9" type="ORF">STAS_03233</name>
</gene>
<comment type="similarity">
    <text evidence="6">Belongs to the major facilitator superfamily. Phosphate:H(+) symporter (TC 2.A.1.9) family.</text>
</comment>
<dbReference type="InterPro" id="IPR036259">
    <property type="entry name" value="MFS_trans_sf"/>
</dbReference>
<evidence type="ECO:0000256" key="2">
    <source>
        <dbReference type="ARBA" id="ARBA00005982"/>
    </source>
</evidence>
<dbReference type="AlphaFoldDB" id="A0A5A7P498"/>
<feature type="region of interest" description="Disordered" evidence="7">
    <location>
        <begin position="402"/>
        <end position="440"/>
    </location>
</feature>
<feature type="transmembrane region" description="Helical" evidence="8">
    <location>
        <begin position="80"/>
        <end position="100"/>
    </location>
</feature>
<dbReference type="InterPro" id="IPR000109">
    <property type="entry name" value="POT_fam"/>
</dbReference>
<organism evidence="9 10">
    <name type="scientific">Striga asiatica</name>
    <name type="common">Asiatic witchweed</name>
    <name type="synonym">Buchnera asiatica</name>
    <dbReference type="NCBI Taxonomy" id="4170"/>
    <lineage>
        <taxon>Eukaryota</taxon>
        <taxon>Viridiplantae</taxon>
        <taxon>Streptophyta</taxon>
        <taxon>Embryophyta</taxon>
        <taxon>Tracheophyta</taxon>
        <taxon>Spermatophyta</taxon>
        <taxon>Magnoliopsida</taxon>
        <taxon>eudicotyledons</taxon>
        <taxon>Gunneridae</taxon>
        <taxon>Pentapetalae</taxon>
        <taxon>asterids</taxon>
        <taxon>lamiids</taxon>
        <taxon>Lamiales</taxon>
        <taxon>Orobanchaceae</taxon>
        <taxon>Buchnereae</taxon>
        <taxon>Striga</taxon>
    </lineage>
</organism>